<comment type="caution">
    <text evidence="3">The sequence shown here is derived from an EMBL/GenBank/DDBJ whole genome shotgun (WGS) entry which is preliminary data.</text>
</comment>
<feature type="domain" description="Spore coat protein U/FanG" evidence="2">
    <location>
        <begin position="16"/>
        <end position="142"/>
    </location>
</feature>
<evidence type="ECO:0000313" key="4">
    <source>
        <dbReference type="Proteomes" id="UP001233535"/>
    </source>
</evidence>
<sequence>MRRGSVLFLPLTWLAFSTASAQTCTFSLANADFGNVDVLVPGAIDAVAQGTFSCTGASTPYVRACVSAGSGRYMTGPASAKLSYDMYIDAARTRPWGSLWEASAANVLTADIPIASGSGSATVPVYLRIFDGQAQSPVGSYSQGFLGAGYTGYNAVGYSTTPPTCTTSSGPQTAPSFTIRATVIAGCSVSATSIDFGQMGVIAAPINATGVITATCTKGAIVTLALNAGTGSGATVASRRMTRAGGSELLTYMLYADSARTQLWGDKSSGTTTVGLSGTGAAQTVTVYGTVPAQTTPKPGTYSDTVTVTVTF</sequence>
<proteinExistence type="predicted"/>
<evidence type="ECO:0000256" key="1">
    <source>
        <dbReference type="SAM" id="SignalP"/>
    </source>
</evidence>
<name>A0ABU1CAW3_9GAMM</name>
<feature type="signal peptide" evidence="1">
    <location>
        <begin position="1"/>
        <end position="21"/>
    </location>
</feature>
<keyword evidence="3" id="KW-0167">Capsid protein</keyword>
<protein>
    <submittedName>
        <fullName evidence="3">Spore coat protein U domain-containing protein</fullName>
    </submittedName>
</protein>
<dbReference type="SMART" id="SM00972">
    <property type="entry name" value="SCPU"/>
    <property type="match status" value="2"/>
</dbReference>
<accession>A0ABU1CAW3</accession>
<dbReference type="InterPro" id="IPR053167">
    <property type="entry name" value="Spore_coat_component"/>
</dbReference>
<dbReference type="PANTHER" id="PTHR37089">
    <property type="entry name" value="PROTEIN U-RELATED"/>
    <property type="match status" value="1"/>
</dbReference>
<evidence type="ECO:0000259" key="2">
    <source>
        <dbReference type="Pfam" id="PF05229"/>
    </source>
</evidence>
<gene>
    <name evidence="3" type="ORF">P8609_05040</name>
</gene>
<dbReference type="InterPro" id="IPR007893">
    <property type="entry name" value="Spore_coat_U/FanG"/>
</dbReference>
<dbReference type="PANTHER" id="PTHR37089:SF3">
    <property type="entry name" value="EXPORTED PROTEIN"/>
    <property type="match status" value="1"/>
</dbReference>
<dbReference type="Pfam" id="PF05229">
    <property type="entry name" value="SCPU"/>
    <property type="match status" value="2"/>
</dbReference>
<reference evidence="3 4" key="1">
    <citation type="submission" date="2023-04" db="EMBL/GenBank/DDBJ databases">
        <title>Lysobacter sp. strain UC isolated from soil sample.</title>
        <authorList>
            <person name="Choksket S."/>
            <person name="Harshvardhan F."/>
            <person name="Rana R."/>
            <person name="Patil P.B."/>
            <person name="Korpole S."/>
        </authorList>
    </citation>
    <scope>NUCLEOTIDE SEQUENCE [LARGE SCALE GENOMIC DNA]</scope>
    <source>
        <strain evidence="3 4">UC</strain>
    </source>
</reference>
<dbReference type="EMBL" id="JARUHG010000001">
    <property type="protein sequence ID" value="MDR0182338.1"/>
    <property type="molecule type" value="Genomic_DNA"/>
</dbReference>
<organism evidence="3 4">
    <name type="scientific">Lysobacter arvi</name>
    <dbReference type="NCBI Taxonomy" id="3038776"/>
    <lineage>
        <taxon>Bacteria</taxon>
        <taxon>Pseudomonadati</taxon>
        <taxon>Pseudomonadota</taxon>
        <taxon>Gammaproteobacteria</taxon>
        <taxon>Lysobacterales</taxon>
        <taxon>Lysobacteraceae</taxon>
        <taxon>Lysobacter</taxon>
    </lineage>
</organism>
<keyword evidence="1" id="KW-0732">Signal</keyword>
<feature type="chain" id="PRO_5047021838" evidence="1">
    <location>
        <begin position="22"/>
        <end position="312"/>
    </location>
</feature>
<dbReference type="Proteomes" id="UP001233535">
    <property type="component" value="Unassembled WGS sequence"/>
</dbReference>
<keyword evidence="4" id="KW-1185">Reference proteome</keyword>
<evidence type="ECO:0000313" key="3">
    <source>
        <dbReference type="EMBL" id="MDR0182338.1"/>
    </source>
</evidence>
<feature type="domain" description="Spore coat protein U/FanG" evidence="2">
    <location>
        <begin position="176"/>
        <end position="309"/>
    </location>
</feature>
<keyword evidence="3" id="KW-0946">Virion</keyword>
<dbReference type="RefSeq" id="WP_309261484.1">
    <property type="nucleotide sequence ID" value="NZ_JARUHG010000001.1"/>
</dbReference>